<keyword evidence="11" id="KW-0732">Signal</keyword>
<evidence type="ECO:0000256" key="5">
    <source>
        <dbReference type="ARBA" id="ARBA00022692"/>
    </source>
</evidence>
<feature type="signal peptide" evidence="11">
    <location>
        <begin position="1"/>
        <end position="23"/>
    </location>
</feature>
<comment type="similarity">
    <text evidence="3">Belongs to the PIGX family.</text>
</comment>
<dbReference type="InterPro" id="IPR040039">
    <property type="entry name" value="PIGX"/>
</dbReference>
<feature type="region of interest" description="Disordered" evidence="10">
    <location>
        <begin position="272"/>
        <end position="294"/>
    </location>
</feature>
<dbReference type="KEGG" id="sre:PTSG_03129"/>
<protein>
    <recommendedName>
        <fullName evidence="14">DOMON domain-containing protein</fullName>
    </recommendedName>
</protein>
<dbReference type="GO" id="GO:0005789">
    <property type="term" value="C:endoplasmic reticulum membrane"/>
    <property type="evidence" value="ECO:0007669"/>
    <property type="project" value="UniProtKB-SubCell"/>
</dbReference>
<evidence type="ECO:0000256" key="2">
    <source>
        <dbReference type="ARBA" id="ARBA00004687"/>
    </source>
</evidence>
<evidence type="ECO:0000256" key="9">
    <source>
        <dbReference type="ARBA" id="ARBA00023180"/>
    </source>
</evidence>
<dbReference type="Pfam" id="PF08320">
    <property type="entry name" value="PIG-X"/>
    <property type="match status" value="1"/>
</dbReference>
<proteinExistence type="inferred from homology"/>
<evidence type="ECO:0000256" key="8">
    <source>
        <dbReference type="ARBA" id="ARBA00023136"/>
    </source>
</evidence>
<dbReference type="PANTHER" id="PTHR28650:SF1">
    <property type="entry name" value="PHOSPHATIDYLINOSITOL-GLYCAN BIOSYNTHESIS CLASS X PROTEIN"/>
    <property type="match status" value="1"/>
</dbReference>
<evidence type="ECO:0000256" key="7">
    <source>
        <dbReference type="ARBA" id="ARBA00022989"/>
    </source>
</evidence>
<accession>F2U4B4</accession>
<evidence type="ECO:0000256" key="10">
    <source>
        <dbReference type="SAM" id="MobiDB-lite"/>
    </source>
</evidence>
<dbReference type="EMBL" id="GL832961">
    <property type="protein sequence ID" value="EGD82480.1"/>
    <property type="molecule type" value="Genomic_DNA"/>
</dbReference>
<reference evidence="12" key="1">
    <citation type="submission" date="2009-08" db="EMBL/GenBank/DDBJ databases">
        <title>Annotation of Salpingoeca rosetta.</title>
        <authorList>
            <consortium name="The Broad Institute Genome Sequencing Platform"/>
            <person name="Russ C."/>
            <person name="Cuomo C."/>
            <person name="Burger G."/>
            <person name="Gray M.W."/>
            <person name="Holland P.W.H."/>
            <person name="King N."/>
            <person name="Lang F.B.F."/>
            <person name="Roger A.J."/>
            <person name="Ruiz-Trillo I."/>
            <person name="Young S.K."/>
            <person name="Zeng Q."/>
            <person name="Gargeya S."/>
            <person name="Alvarado L."/>
            <person name="Berlin A."/>
            <person name="Chapman S.B."/>
            <person name="Chen Z."/>
            <person name="Freedman E."/>
            <person name="Gellesch M."/>
            <person name="Goldberg J."/>
            <person name="Griggs A."/>
            <person name="Gujja S."/>
            <person name="Heilman E."/>
            <person name="Heiman D."/>
            <person name="Howarth C."/>
            <person name="Mehta T."/>
            <person name="Neiman D."/>
            <person name="Pearson M."/>
            <person name="Roberts A."/>
            <person name="Saif S."/>
            <person name="Shea T."/>
            <person name="Shenoy N."/>
            <person name="Sisk P."/>
            <person name="Stolte C."/>
            <person name="Sykes S."/>
            <person name="White J."/>
            <person name="Yandava C."/>
            <person name="Haas B."/>
            <person name="Nusbaum C."/>
            <person name="Birren B."/>
        </authorList>
    </citation>
    <scope>NUCLEOTIDE SEQUENCE [LARGE SCALE GENOMIC DNA]</scope>
    <source>
        <strain evidence="12">ATCC 50818</strain>
    </source>
</reference>
<dbReference type="RefSeq" id="XP_004995716.1">
    <property type="nucleotide sequence ID" value="XM_004995659.1"/>
</dbReference>
<dbReference type="GO" id="GO:0006506">
    <property type="term" value="P:GPI anchor biosynthetic process"/>
    <property type="evidence" value="ECO:0007669"/>
    <property type="project" value="UniProtKB-UniPathway"/>
</dbReference>
<dbReference type="GeneID" id="16076303"/>
<evidence type="ECO:0000256" key="6">
    <source>
        <dbReference type="ARBA" id="ARBA00022824"/>
    </source>
</evidence>
<gene>
    <name evidence="12" type="ORF">PTSG_03129</name>
</gene>
<dbReference type="PANTHER" id="PTHR28650">
    <property type="entry name" value="PHOSPHATIDYLINOSITOL-GLYCAN BIOSYNTHESIS CLASS X PROTEIN"/>
    <property type="match status" value="1"/>
</dbReference>
<comment type="subcellular location">
    <subcellularLocation>
        <location evidence="1">Endoplasmic reticulum membrane</location>
        <topology evidence="1">Single-pass membrane protein</topology>
    </subcellularLocation>
</comment>
<keyword evidence="4" id="KW-0337">GPI-anchor biosynthesis</keyword>
<keyword evidence="9" id="KW-0325">Glycoprotein</keyword>
<evidence type="ECO:0000256" key="11">
    <source>
        <dbReference type="SAM" id="SignalP"/>
    </source>
</evidence>
<dbReference type="InParanoid" id="F2U4B4"/>
<organism evidence="13">
    <name type="scientific">Salpingoeca rosetta (strain ATCC 50818 / BSB-021)</name>
    <dbReference type="NCBI Taxonomy" id="946362"/>
    <lineage>
        <taxon>Eukaryota</taxon>
        <taxon>Choanoflagellata</taxon>
        <taxon>Craspedida</taxon>
        <taxon>Salpingoecidae</taxon>
        <taxon>Salpingoeca</taxon>
    </lineage>
</organism>
<keyword evidence="13" id="KW-1185">Reference proteome</keyword>
<dbReference type="UniPathway" id="UPA00196"/>
<comment type="pathway">
    <text evidence="2">Glycolipid biosynthesis; glycosylphosphatidylinositol-anchor biosynthesis.</text>
</comment>
<evidence type="ECO:0000256" key="3">
    <source>
        <dbReference type="ARBA" id="ARBA00010345"/>
    </source>
</evidence>
<keyword evidence="5" id="KW-0812">Transmembrane</keyword>
<evidence type="ECO:0000256" key="4">
    <source>
        <dbReference type="ARBA" id="ARBA00022502"/>
    </source>
</evidence>
<evidence type="ECO:0000256" key="1">
    <source>
        <dbReference type="ARBA" id="ARBA00004389"/>
    </source>
</evidence>
<dbReference type="AlphaFoldDB" id="F2U4B4"/>
<evidence type="ECO:0000313" key="12">
    <source>
        <dbReference type="EMBL" id="EGD82480.1"/>
    </source>
</evidence>
<feature type="chain" id="PRO_5003290711" description="DOMON domain-containing protein" evidence="11">
    <location>
        <begin position="24"/>
        <end position="340"/>
    </location>
</feature>
<keyword evidence="6" id="KW-0256">Endoplasmic reticulum</keyword>
<keyword evidence="8" id="KW-0472">Membrane</keyword>
<dbReference type="Proteomes" id="UP000007799">
    <property type="component" value="Unassembled WGS sequence"/>
</dbReference>
<sequence>MATAAAGVVVLLVVCAAVGCVGGDGGRVAGSISSGGGGIQLNVSITGTGTHRTLVIDATVTGILEPSSDDAEDVVIANASSLLLFQLSSATSATFFDDDELQRACGPTAFLQARTLGHVDIEAPEWLSEPCAAWVVTSAGPMTATATDATGAGTPAAPPPMRTAAESAATAPARVRAVTVRVPFHTRYCRPHRSGYRFSAAPQVRAAYLLQRQHDTTPTRQTRDTSTDIHWLERLGECLHETKCSTSTCIATSCLHPNGLALVYVTETATTAGSDRGRDQDASGSEGDSQGIRIPVGVPAHADAATMATQLVVWLGVGFVLWHQWGDRLVSFHSRHAKED</sequence>
<evidence type="ECO:0000313" key="13">
    <source>
        <dbReference type="Proteomes" id="UP000007799"/>
    </source>
</evidence>
<name>F2U4B4_SALR5</name>
<evidence type="ECO:0008006" key="14">
    <source>
        <dbReference type="Google" id="ProtNLM"/>
    </source>
</evidence>
<dbReference type="InterPro" id="IPR013233">
    <property type="entry name" value="PIG-X/PBN1"/>
</dbReference>
<keyword evidence="7" id="KW-1133">Transmembrane helix</keyword>